<dbReference type="InterPro" id="IPR000210">
    <property type="entry name" value="BTB/POZ_dom"/>
</dbReference>
<feature type="domain" description="TLDc" evidence="2">
    <location>
        <begin position="316"/>
        <end position="508"/>
    </location>
</feature>
<reference evidence="3" key="1">
    <citation type="submission" date="2022-10" db="EMBL/GenBank/DDBJ databases">
        <title>Novel sulphate-reducing endosymbionts in the free-living metamonad Anaeramoeba.</title>
        <authorList>
            <person name="Jerlstrom-Hultqvist J."/>
            <person name="Cepicka I."/>
            <person name="Gallot-Lavallee L."/>
            <person name="Salas-Leiva D."/>
            <person name="Curtis B.A."/>
            <person name="Zahonova K."/>
            <person name="Pipaliya S."/>
            <person name="Dacks J."/>
            <person name="Roger A.J."/>
        </authorList>
    </citation>
    <scope>NUCLEOTIDE SEQUENCE</scope>
    <source>
        <strain evidence="3">BMAN</strain>
    </source>
</reference>
<dbReference type="CDD" id="cd18186">
    <property type="entry name" value="BTB_POZ_ZBTB_KLHL-like"/>
    <property type="match status" value="1"/>
</dbReference>
<dbReference type="PROSITE" id="PS51886">
    <property type="entry name" value="TLDC"/>
    <property type="match status" value="1"/>
</dbReference>
<dbReference type="Gene3D" id="3.30.710.10">
    <property type="entry name" value="Potassium Channel Kv1.1, Chain A"/>
    <property type="match status" value="1"/>
</dbReference>
<dbReference type="PANTHER" id="PTHR45632">
    <property type="entry name" value="LD33804P"/>
    <property type="match status" value="1"/>
</dbReference>
<dbReference type="Pfam" id="PF00651">
    <property type="entry name" value="BTB"/>
    <property type="match status" value="1"/>
</dbReference>
<sequence>MEKEFSNTNKLVTNLKQLLDSKYLSDFVIFIHENTIENKKTQFNCHKSILSIRSEYFKGLLESKMKESQTGIANFYGITPNFFEDILNYIYTGKITLNQENTISIMIFASKYLFPELTKYCEEYLIEKVSIDTVASILDIAFQYKILNLHDFCLKFAISNFYQLVQSGYFYQLSDYHLQKILENDELIFDSEIDLFHNLIKWGNHNIKLYGDGDNLEKKETHSKLKSFVKLFKKIRFCDFDIKDIEKISSLNIINKKMMSDIDLYFKIREKLSNDRNIGKKERIEYQKQYEELTKRAQDKKWKIFCSRSRLKYKDTLITPEYLSCFKKWIGNEVFLSNLVLGYSAQRDGFSSFKFHQKCDNKGETIVIIKTKKGFIFGGYTKVGFSTNKKLWINDYVDYSSIEDPNAFLFQLANINGSSFWKFPIQIDKFQFAVYYNPNLGPSFGNISKRDFQVEKDMKTGWCHFGINYQVPKDLGIDLDIDLDGNFNYFLAGEIHFKIEEVQVFYLKDN</sequence>
<evidence type="ECO:0000313" key="3">
    <source>
        <dbReference type="EMBL" id="KAJ5078743.1"/>
    </source>
</evidence>
<accession>A0A9Q0LWK2</accession>
<dbReference type="Proteomes" id="UP001149090">
    <property type="component" value="Unassembled WGS sequence"/>
</dbReference>
<dbReference type="Pfam" id="PF07534">
    <property type="entry name" value="TLD"/>
    <property type="match status" value="1"/>
</dbReference>
<protein>
    <submittedName>
        <fullName evidence="3">Pep-cterm sorting domain-containing protein</fullName>
    </submittedName>
</protein>
<dbReference type="PROSITE" id="PS50097">
    <property type="entry name" value="BTB"/>
    <property type="match status" value="1"/>
</dbReference>
<dbReference type="SMART" id="SM00875">
    <property type="entry name" value="BACK"/>
    <property type="match status" value="1"/>
</dbReference>
<dbReference type="AlphaFoldDB" id="A0A9Q0LWK2"/>
<evidence type="ECO:0000313" key="4">
    <source>
        <dbReference type="Proteomes" id="UP001149090"/>
    </source>
</evidence>
<evidence type="ECO:0000259" key="1">
    <source>
        <dbReference type="PROSITE" id="PS50097"/>
    </source>
</evidence>
<gene>
    <name evidence="3" type="ORF">M0811_14734</name>
</gene>
<dbReference type="Gene3D" id="1.25.40.420">
    <property type="match status" value="1"/>
</dbReference>
<dbReference type="OrthoDB" id="25620at2759"/>
<name>A0A9Q0LWK2_ANAIG</name>
<dbReference type="InterPro" id="IPR006571">
    <property type="entry name" value="TLDc_dom"/>
</dbReference>
<dbReference type="InterPro" id="IPR011705">
    <property type="entry name" value="BACK"/>
</dbReference>
<keyword evidence="4" id="KW-1185">Reference proteome</keyword>
<dbReference type="Pfam" id="PF07707">
    <property type="entry name" value="BACK"/>
    <property type="match status" value="1"/>
</dbReference>
<dbReference type="SMART" id="SM00225">
    <property type="entry name" value="BTB"/>
    <property type="match status" value="1"/>
</dbReference>
<dbReference type="SUPFAM" id="SSF54695">
    <property type="entry name" value="POZ domain"/>
    <property type="match status" value="1"/>
</dbReference>
<evidence type="ECO:0000259" key="2">
    <source>
        <dbReference type="PROSITE" id="PS51886"/>
    </source>
</evidence>
<dbReference type="InterPro" id="IPR011333">
    <property type="entry name" value="SKP1/BTB/POZ_sf"/>
</dbReference>
<organism evidence="3 4">
    <name type="scientific">Anaeramoeba ignava</name>
    <name type="common">Anaerobic marine amoeba</name>
    <dbReference type="NCBI Taxonomy" id="1746090"/>
    <lineage>
        <taxon>Eukaryota</taxon>
        <taxon>Metamonada</taxon>
        <taxon>Anaeramoebidae</taxon>
        <taxon>Anaeramoeba</taxon>
    </lineage>
</organism>
<feature type="domain" description="BTB" evidence="1">
    <location>
        <begin position="25"/>
        <end position="99"/>
    </location>
</feature>
<proteinExistence type="predicted"/>
<comment type="caution">
    <text evidence="3">The sequence shown here is derived from an EMBL/GenBank/DDBJ whole genome shotgun (WGS) entry which is preliminary data.</text>
</comment>
<dbReference type="EMBL" id="JAPDFW010000046">
    <property type="protein sequence ID" value="KAJ5078743.1"/>
    <property type="molecule type" value="Genomic_DNA"/>
</dbReference>